<feature type="domain" description="Thiamine phosphate synthase/TenI" evidence="3">
    <location>
        <begin position="3"/>
        <end position="177"/>
    </location>
</feature>
<dbReference type="InterPro" id="IPR013785">
    <property type="entry name" value="Aldolase_TIM"/>
</dbReference>
<dbReference type="GO" id="GO:0009228">
    <property type="term" value="P:thiamine biosynthetic process"/>
    <property type="evidence" value="ECO:0007669"/>
    <property type="project" value="UniProtKB-KW"/>
</dbReference>
<comment type="pathway">
    <text evidence="1">Cofactor biosynthesis; thiamine diphosphate biosynthesis.</text>
</comment>
<evidence type="ECO:0000256" key="2">
    <source>
        <dbReference type="ARBA" id="ARBA00022977"/>
    </source>
</evidence>
<dbReference type="Gene3D" id="3.20.20.70">
    <property type="entry name" value="Aldolase class I"/>
    <property type="match status" value="1"/>
</dbReference>
<dbReference type="GO" id="GO:0005737">
    <property type="term" value="C:cytoplasm"/>
    <property type="evidence" value="ECO:0007669"/>
    <property type="project" value="TreeGrafter"/>
</dbReference>
<organism evidence="4 5">
    <name type="scientific">Zhouia amylolytica</name>
    <dbReference type="NCBI Taxonomy" id="376730"/>
    <lineage>
        <taxon>Bacteria</taxon>
        <taxon>Pseudomonadati</taxon>
        <taxon>Bacteroidota</taxon>
        <taxon>Flavobacteriia</taxon>
        <taxon>Flavobacteriales</taxon>
        <taxon>Flavobacteriaceae</taxon>
        <taxon>Zhouia</taxon>
    </lineage>
</organism>
<evidence type="ECO:0000259" key="3">
    <source>
        <dbReference type="Pfam" id="PF02581"/>
    </source>
</evidence>
<dbReference type="CDD" id="cd00564">
    <property type="entry name" value="TMP_TenI"/>
    <property type="match status" value="1"/>
</dbReference>
<dbReference type="PANTHER" id="PTHR20857">
    <property type="entry name" value="THIAMINE-PHOSPHATE PYROPHOSPHORYLASE"/>
    <property type="match status" value="1"/>
</dbReference>
<dbReference type="SUPFAM" id="SSF51391">
    <property type="entry name" value="Thiamin phosphate synthase"/>
    <property type="match status" value="1"/>
</dbReference>
<dbReference type="GO" id="GO:0004789">
    <property type="term" value="F:thiamine-phosphate diphosphorylase activity"/>
    <property type="evidence" value="ECO:0007669"/>
    <property type="project" value="TreeGrafter"/>
</dbReference>
<dbReference type="EMBL" id="FPAG01000004">
    <property type="protein sequence ID" value="SFS74340.1"/>
    <property type="molecule type" value="Genomic_DNA"/>
</dbReference>
<evidence type="ECO:0000313" key="5">
    <source>
        <dbReference type="Proteomes" id="UP000183209"/>
    </source>
</evidence>
<sequence>MLIVITPENAMMSECRQLNEMFAAGLQYLHLRKPGYDEKQYIALLKGIEQEYLNKVVLHEHHHLCKSFGLKGVHLKEGFREGLTTQLPDYLLEFKREQFTVSTSFHDLSKLMQQNHWFDYALLSPVFNSISKEAYEGRGFRVKQLNEKVVGLGGISYDNMEKLVDLGYHGAAVLGAIWQSEDPVASFKNIKSKYSFQDV</sequence>
<accession>A0A1I6SBU0</accession>
<dbReference type="PANTHER" id="PTHR20857:SF15">
    <property type="entry name" value="THIAMINE-PHOSPHATE SYNTHASE"/>
    <property type="match status" value="1"/>
</dbReference>
<keyword evidence="2" id="KW-0784">Thiamine biosynthesis</keyword>
<dbReference type="Proteomes" id="UP000183209">
    <property type="component" value="Unassembled WGS sequence"/>
</dbReference>
<reference evidence="4 5" key="1">
    <citation type="submission" date="2016-10" db="EMBL/GenBank/DDBJ databases">
        <authorList>
            <person name="de Groot N.N."/>
        </authorList>
    </citation>
    <scope>NUCLEOTIDE SEQUENCE [LARGE SCALE GENOMIC DNA]</scope>
    <source>
        <strain evidence="4 5">CGMCC 1.6114</strain>
    </source>
</reference>
<evidence type="ECO:0000256" key="1">
    <source>
        <dbReference type="ARBA" id="ARBA00004948"/>
    </source>
</evidence>
<protein>
    <submittedName>
        <fullName evidence="4">Thiamine-phosphate pyrophosphorylase</fullName>
    </submittedName>
</protein>
<proteinExistence type="predicted"/>
<dbReference type="InterPro" id="IPR036206">
    <property type="entry name" value="ThiamineP_synth_sf"/>
</dbReference>
<dbReference type="RefSeq" id="WP_074977998.1">
    <property type="nucleotide sequence ID" value="NZ_FPAG01000004.1"/>
</dbReference>
<evidence type="ECO:0000313" key="4">
    <source>
        <dbReference type="EMBL" id="SFS74340.1"/>
    </source>
</evidence>
<dbReference type="AlphaFoldDB" id="A0A1I6SBU0"/>
<dbReference type="InterPro" id="IPR022998">
    <property type="entry name" value="ThiamineP_synth_TenI"/>
</dbReference>
<dbReference type="OrthoDB" id="194683at2"/>
<dbReference type="Pfam" id="PF02581">
    <property type="entry name" value="TMP-TENI"/>
    <property type="match status" value="1"/>
</dbReference>
<name>A0A1I6SBU0_9FLAO</name>
<gene>
    <name evidence="4" type="ORF">SAMN04487906_1515</name>
</gene>